<evidence type="ECO:0000313" key="15">
    <source>
        <dbReference type="EMBL" id="JAC34112.1"/>
    </source>
</evidence>
<dbReference type="EMBL" id="GBBM01001306">
    <property type="protein sequence ID" value="JAC34112.1"/>
    <property type="molecule type" value="mRNA"/>
</dbReference>
<dbReference type="InterPro" id="IPR046884">
    <property type="entry name" value="MnmA-like_central"/>
</dbReference>
<dbReference type="SUPFAM" id="SSF52402">
    <property type="entry name" value="Adenine nucleotide alpha hydrolases-like"/>
    <property type="match status" value="1"/>
</dbReference>
<dbReference type="NCBIfam" id="TIGR00420">
    <property type="entry name" value="trmU"/>
    <property type="match status" value="1"/>
</dbReference>
<name>A0A023GJJ1_AMBTT</name>
<evidence type="ECO:0000256" key="12">
    <source>
        <dbReference type="ARBA" id="ARBA00049564"/>
    </source>
</evidence>
<dbReference type="InterPro" id="IPR004506">
    <property type="entry name" value="MnmA-like"/>
</dbReference>
<dbReference type="GO" id="GO:0008168">
    <property type="term" value="F:methyltransferase activity"/>
    <property type="evidence" value="ECO:0007669"/>
    <property type="project" value="UniProtKB-KW"/>
</dbReference>
<feature type="domain" description="tRNA-specific 2-thiouridylase MnmA-like central" evidence="14">
    <location>
        <begin position="211"/>
        <end position="272"/>
    </location>
</feature>
<evidence type="ECO:0000256" key="6">
    <source>
        <dbReference type="ARBA" id="ARBA00022679"/>
    </source>
</evidence>
<proteinExistence type="evidence at transcript level"/>
<keyword evidence="8" id="KW-0547">Nucleotide-binding</keyword>
<feature type="domain" description="tRNA-specific 2-thiouridylase MnmA-like C-terminal" evidence="13">
    <location>
        <begin position="283"/>
        <end position="369"/>
    </location>
</feature>
<evidence type="ECO:0000256" key="11">
    <source>
        <dbReference type="ARBA" id="ARBA00023157"/>
    </source>
</evidence>
<dbReference type="GO" id="GO:0005524">
    <property type="term" value="F:ATP binding"/>
    <property type="evidence" value="ECO:0007669"/>
    <property type="project" value="UniProtKB-KW"/>
</dbReference>
<keyword evidence="7" id="KW-0819">tRNA processing</keyword>
<dbReference type="GO" id="GO:0005739">
    <property type="term" value="C:mitochondrion"/>
    <property type="evidence" value="ECO:0007669"/>
    <property type="project" value="UniProtKB-SubCell"/>
</dbReference>
<dbReference type="CDD" id="cd01998">
    <property type="entry name" value="MnmA_TRMU-like"/>
    <property type="match status" value="1"/>
</dbReference>
<keyword evidence="6 15" id="KW-0808">Transferase</keyword>
<dbReference type="PANTHER" id="PTHR11933:SF5">
    <property type="entry name" value="MITOCHONDRIAL TRNA-SPECIFIC 2-THIOURIDYLASE 1"/>
    <property type="match status" value="1"/>
</dbReference>
<dbReference type="Pfam" id="PF20259">
    <property type="entry name" value="tRNA_Me_trans_M"/>
    <property type="match status" value="1"/>
</dbReference>
<comment type="similarity">
    <text evidence="3">Belongs to the MnmA/TRMU family.</text>
</comment>
<evidence type="ECO:0000256" key="2">
    <source>
        <dbReference type="ARBA" id="ARBA00004173"/>
    </source>
</evidence>
<dbReference type="GO" id="GO:0000049">
    <property type="term" value="F:tRNA binding"/>
    <property type="evidence" value="ECO:0007669"/>
    <property type="project" value="UniProtKB-KW"/>
</dbReference>
<comment type="function">
    <text evidence="1">Catalyzes the 2-thiolation of uridine at the wobble position (U34) of mitochondrial tRNA(Lys), tRNA(Glu) and tRNA(Gln). Required for the formation of 5-taurinomethyl-2-thiouridine (tm5s2U) of mitochondrial tRNA(Lys), tRNA(Glu), and tRNA(Gln) at the wobble position. ATP is required to activate the C2 atom of the wobble base.</text>
</comment>
<evidence type="ECO:0000256" key="1">
    <source>
        <dbReference type="ARBA" id="ARBA00003986"/>
    </source>
</evidence>
<dbReference type="GO" id="GO:0032259">
    <property type="term" value="P:methylation"/>
    <property type="evidence" value="ECO:0007669"/>
    <property type="project" value="UniProtKB-KW"/>
</dbReference>
<dbReference type="InterPro" id="IPR046885">
    <property type="entry name" value="MnmA-like_C"/>
</dbReference>
<dbReference type="Gene3D" id="2.40.30.10">
    <property type="entry name" value="Translation factors"/>
    <property type="match status" value="1"/>
</dbReference>
<dbReference type="GO" id="GO:0061708">
    <property type="term" value="F:tRNA-5-taurinomethyluridine 2-sulfurtransferase"/>
    <property type="evidence" value="ECO:0007669"/>
    <property type="project" value="UniProtKB-EC"/>
</dbReference>
<keyword evidence="9" id="KW-0067">ATP-binding</keyword>
<protein>
    <recommendedName>
        <fullName evidence="4">tRNA-5-taurinomethyluridine 2-sulfurtransferase</fullName>
        <ecNumber evidence="4">2.8.1.14</ecNumber>
    </recommendedName>
</protein>
<evidence type="ECO:0000256" key="10">
    <source>
        <dbReference type="ARBA" id="ARBA00022884"/>
    </source>
</evidence>
<dbReference type="InterPro" id="IPR014729">
    <property type="entry name" value="Rossmann-like_a/b/a_fold"/>
</dbReference>
<keyword evidence="11" id="KW-1015">Disulfide bond</keyword>
<dbReference type="PANTHER" id="PTHR11933">
    <property type="entry name" value="TRNA 5-METHYLAMINOMETHYL-2-THIOURIDYLATE -METHYLTRANSFERASE"/>
    <property type="match status" value="1"/>
</dbReference>
<evidence type="ECO:0000259" key="14">
    <source>
        <dbReference type="Pfam" id="PF20259"/>
    </source>
</evidence>
<dbReference type="AlphaFoldDB" id="A0A023GJJ1"/>
<dbReference type="FunFam" id="3.40.50.620:FF:000104">
    <property type="entry name" value="Mitochondrial tRNA-specific 2-thiouridylase 1"/>
    <property type="match status" value="1"/>
</dbReference>
<evidence type="ECO:0000256" key="4">
    <source>
        <dbReference type="ARBA" id="ARBA00011953"/>
    </source>
</evidence>
<dbReference type="Gene3D" id="2.30.30.280">
    <property type="entry name" value="Adenine nucleotide alpha hydrolases-like domains"/>
    <property type="match status" value="1"/>
</dbReference>
<comment type="catalytic activity">
    <reaction evidence="12">
        <text>5-taurinomethyluridine(34) in tRNA + S-sulfanyl-L-cysteinyl-[protein] + AH2 + ATP = 5-taurinomethyl-2-thiouridine(34) in tRNA + L-cysteinyl-[protein] + A + AMP + diphosphate + H(+)</text>
        <dbReference type="Rhea" id="RHEA:47040"/>
        <dbReference type="Rhea" id="RHEA-COMP:10131"/>
        <dbReference type="Rhea" id="RHEA-COMP:11726"/>
        <dbReference type="Rhea" id="RHEA-COMP:11732"/>
        <dbReference type="Rhea" id="RHEA-COMP:11733"/>
        <dbReference type="ChEBI" id="CHEBI:13193"/>
        <dbReference type="ChEBI" id="CHEBI:15378"/>
        <dbReference type="ChEBI" id="CHEBI:17499"/>
        <dbReference type="ChEBI" id="CHEBI:29950"/>
        <dbReference type="ChEBI" id="CHEBI:30616"/>
        <dbReference type="ChEBI" id="CHEBI:33019"/>
        <dbReference type="ChEBI" id="CHEBI:61963"/>
        <dbReference type="ChEBI" id="CHEBI:87171"/>
        <dbReference type="ChEBI" id="CHEBI:87172"/>
        <dbReference type="ChEBI" id="CHEBI:456215"/>
        <dbReference type="EC" id="2.8.1.14"/>
    </reaction>
</comment>
<keyword evidence="15" id="KW-0489">Methyltransferase</keyword>
<dbReference type="InterPro" id="IPR023382">
    <property type="entry name" value="MnmA-like_central_sf"/>
</dbReference>
<keyword evidence="10" id="KW-0694">RNA-binding</keyword>
<organism evidence="15">
    <name type="scientific">Amblyomma triste</name>
    <name type="common">Neotropical tick</name>
    <dbReference type="NCBI Taxonomy" id="251400"/>
    <lineage>
        <taxon>Eukaryota</taxon>
        <taxon>Metazoa</taxon>
        <taxon>Ecdysozoa</taxon>
        <taxon>Arthropoda</taxon>
        <taxon>Chelicerata</taxon>
        <taxon>Arachnida</taxon>
        <taxon>Acari</taxon>
        <taxon>Parasitiformes</taxon>
        <taxon>Ixodida</taxon>
        <taxon>Ixodoidea</taxon>
        <taxon>Ixodidae</taxon>
        <taxon>Amblyomminae</taxon>
        <taxon>Amblyomma</taxon>
    </lineage>
</organism>
<dbReference type="Pfam" id="PF03054">
    <property type="entry name" value="tRNA_Me_trans"/>
    <property type="match status" value="1"/>
</dbReference>
<dbReference type="Pfam" id="PF20258">
    <property type="entry name" value="tRNA_Me_trans_C"/>
    <property type="match status" value="1"/>
</dbReference>
<dbReference type="GO" id="GO:0002143">
    <property type="term" value="P:tRNA wobble position uridine thiolation"/>
    <property type="evidence" value="ECO:0007669"/>
    <property type="project" value="TreeGrafter"/>
</dbReference>
<dbReference type="Gene3D" id="3.40.50.620">
    <property type="entry name" value="HUPs"/>
    <property type="match status" value="1"/>
</dbReference>
<keyword evidence="5" id="KW-0820">tRNA-binding</keyword>
<dbReference type="EC" id="2.8.1.14" evidence="4"/>
<evidence type="ECO:0000256" key="8">
    <source>
        <dbReference type="ARBA" id="ARBA00022741"/>
    </source>
</evidence>
<accession>A0A023GJJ1</accession>
<evidence type="ECO:0000256" key="5">
    <source>
        <dbReference type="ARBA" id="ARBA00022555"/>
    </source>
</evidence>
<comment type="subcellular location">
    <subcellularLocation>
        <location evidence="2">Mitochondrion</location>
    </subcellularLocation>
</comment>
<sequence length="397" mass="44035">MVIKKLGRVVCGMSGGVDSSVAAYLLKKKGYDVTGVFMRNWDSRDAGEQCVLDAEESDARFVCDHLGIPLKTVDFVKPYWHNVFSAMLEEYQKGWTPNPDVLCNRTIKFGVFHRHATERLGADLVATGHYARLRPCTGGRVQLLHAVDNAKDQSFFLAQVEQAPLQRSLFPLGDLEKAAVKQIAVNIGLHKIAAKKESMGLCFIGKRHFGAFVEQYVEPQQGSIVDLETGKVLGTHSGIHSWTVGQRLPIGGMASSQYVARLCPRTQRITVVPGQHHPALYWRTLYTDKPHWICREPPWCSASGAAPSLRCLFRTQHRNNLAWCNVHLEEGEGSSSLQVHLDDYHRAIAIGQYIVMYGTDGECYGSAKILGVGPSLYEEQRLQEAQCRSHQASSGGS</sequence>
<evidence type="ECO:0000256" key="9">
    <source>
        <dbReference type="ARBA" id="ARBA00022840"/>
    </source>
</evidence>
<dbReference type="FunFam" id="2.30.30.280:FF:000001">
    <property type="entry name" value="tRNA-specific 2-thiouridylase MnmA"/>
    <property type="match status" value="1"/>
</dbReference>
<dbReference type="NCBIfam" id="NF001138">
    <property type="entry name" value="PRK00143.1"/>
    <property type="match status" value="1"/>
</dbReference>
<evidence type="ECO:0000256" key="7">
    <source>
        <dbReference type="ARBA" id="ARBA00022694"/>
    </source>
</evidence>
<evidence type="ECO:0000256" key="3">
    <source>
        <dbReference type="ARBA" id="ARBA00006191"/>
    </source>
</evidence>
<reference evidence="15" key="1">
    <citation type="submission" date="2014-03" db="EMBL/GenBank/DDBJ databases">
        <title>The sialotranscriptome of Amblyomma triste, Amblyomma parvum and Amblyomma cajennense ticks, uncovered by 454-based RNA-seq.</title>
        <authorList>
            <person name="Garcia G.R."/>
            <person name="Gardinassi L.G."/>
            <person name="Ribeiro J.M."/>
            <person name="Anatriello E."/>
            <person name="Ferreira B.R."/>
            <person name="Moreira H.N."/>
            <person name="Mafra C."/>
            <person name="Olegario M.M."/>
            <person name="Szabo P.J."/>
            <person name="Miranda-Santos I.K."/>
            <person name="Maruyama S.R."/>
        </authorList>
    </citation>
    <scope>NUCLEOTIDE SEQUENCE</scope>
    <source>
        <strain evidence="15">Mato Grasso do Sul</strain>
        <tissue evidence="15">Salivary glands</tissue>
    </source>
</reference>
<evidence type="ECO:0000259" key="13">
    <source>
        <dbReference type="Pfam" id="PF20258"/>
    </source>
</evidence>
<dbReference type="HAMAP" id="MF_00144">
    <property type="entry name" value="tRNA_thiouridyl_MnmA"/>
    <property type="match status" value="1"/>
</dbReference>